<dbReference type="Proteomes" id="UP000027341">
    <property type="component" value="Unassembled WGS sequence"/>
</dbReference>
<evidence type="ECO:0000313" key="2">
    <source>
        <dbReference type="Proteomes" id="UP000027341"/>
    </source>
</evidence>
<keyword evidence="2" id="KW-1185">Reference proteome</keyword>
<dbReference type="EMBL" id="JMIU01000001">
    <property type="protein sequence ID" value="KDN96360.1"/>
    <property type="molecule type" value="Genomic_DNA"/>
</dbReference>
<proteinExistence type="predicted"/>
<name>A0A067A1X0_HYDMR</name>
<reference evidence="1 2" key="1">
    <citation type="submission" date="2014-04" db="EMBL/GenBank/DDBJ databases">
        <title>Draft genome sequence of Hydrogenovibrio marinus MH-110, a model organism for aerobic H2 metabolism.</title>
        <authorList>
            <person name="Cha H.J."/>
            <person name="Jo B.H."/>
            <person name="Hwang B.H."/>
        </authorList>
    </citation>
    <scope>NUCLEOTIDE SEQUENCE [LARGE SCALE GENOMIC DNA]</scope>
    <source>
        <strain evidence="1 2">MH-110</strain>
    </source>
</reference>
<organism evidence="1 2">
    <name type="scientific">Hydrogenovibrio marinus</name>
    <dbReference type="NCBI Taxonomy" id="28885"/>
    <lineage>
        <taxon>Bacteria</taxon>
        <taxon>Pseudomonadati</taxon>
        <taxon>Pseudomonadota</taxon>
        <taxon>Gammaproteobacteria</taxon>
        <taxon>Thiotrichales</taxon>
        <taxon>Piscirickettsiaceae</taxon>
        <taxon>Hydrogenovibrio</taxon>
    </lineage>
</organism>
<comment type="caution">
    <text evidence="1">The sequence shown here is derived from an EMBL/GenBank/DDBJ whole genome shotgun (WGS) entry which is preliminary data.</text>
</comment>
<dbReference type="Pfam" id="PF11215">
    <property type="entry name" value="DUF3010"/>
    <property type="match status" value="1"/>
</dbReference>
<evidence type="ECO:0000313" key="1">
    <source>
        <dbReference type="EMBL" id="KDN96360.1"/>
    </source>
</evidence>
<gene>
    <name evidence="1" type="ORF">EI16_08785</name>
</gene>
<accession>A0A067A1X0</accession>
<sequence length="144" mass="16330">MVICGVELSGNDAIISLLKVEEDIFHLPDCRVRRVTCQNPDRADDLRYFQKTFAKLIEDYQIDNVVIRARLKKGKFAGGADGFKLEAALQLMPNVNVTLLSATEQKENLKKYPLPITFAETGLKKFQEPAFMAAFAYYAGQHEW</sequence>
<dbReference type="AlphaFoldDB" id="A0A067A1X0"/>
<dbReference type="STRING" id="28885.EI16_08785"/>
<dbReference type="InterPro" id="IPR021378">
    <property type="entry name" value="DUF3010"/>
</dbReference>
<protein>
    <recommendedName>
        <fullName evidence="3">DUF3010 domain-containing protein</fullName>
    </recommendedName>
</protein>
<evidence type="ECO:0008006" key="3">
    <source>
        <dbReference type="Google" id="ProtNLM"/>
    </source>
</evidence>